<keyword evidence="8" id="KW-1185">Reference proteome</keyword>
<sequence length="619" mass="69259">MNQVEYDCENEFIAREEISLPRFVLNKAKQSASECCSARGIWKIAQRRIPALRWIPRYKIADLVPDILAGLTTGIYSIPQGMSYSVLASLPPVYGLYASFFPPLIYFFFGSSKHCSCGIFSLLCIMIAKARINILPDFDNGTTATEYKDIHDLTPISVTTSLCLLTGLIQLGMALARLDILVSYLSDAAICGLTFGAAIQALLSQINGVLGTESHTIDRTFLQNYYKLYDICKHIGETNIATLVISLIVLTILLTSKYMIETRTIKKGVPFPTELIVIIVATILSHFCKFEERWKVKVVSEIKRGFPTPGVPRFDVMRYLVGDGVSIAVVGFSITVSLAKLFAKKHGYRVDPNQLTGMVSSVILLIAILWMGPLLEDLPMCILSCIVLVSLRSLLLKIFELPKLWRCSKLDVVIWVVTAIVTILWDIIEGLIAGIIIAILLVVVRTQWPRLHDLGVIDETQSDFREITRYGKATRLQVPIFRFDAPLIFTNIDIFKKKLRQVVDTLDEGSSVRIQYYRAGLFSSMCDGQFYPSIRDALQIADRLKNDSTTMLNEDTCLSKFLSDLQAKMDSSSASNLKAPSFIKRVTRKVLLRFVKVPAIREKPSPSSSRSSIEECDLS</sequence>
<dbReference type="OrthoDB" id="5807933at2759"/>
<evidence type="ECO:0000313" key="7">
    <source>
        <dbReference type="EMBL" id="PAV64641.1"/>
    </source>
</evidence>
<organism evidence="7 8">
    <name type="scientific">Diploscapter pachys</name>
    <dbReference type="NCBI Taxonomy" id="2018661"/>
    <lineage>
        <taxon>Eukaryota</taxon>
        <taxon>Metazoa</taxon>
        <taxon>Ecdysozoa</taxon>
        <taxon>Nematoda</taxon>
        <taxon>Chromadorea</taxon>
        <taxon>Rhabditida</taxon>
        <taxon>Rhabditina</taxon>
        <taxon>Rhabditomorpha</taxon>
        <taxon>Rhabditoidea</taxon>
        <taxon>Rhabditidae</taxon>
        <taxon>Diploscapter</taxon>
    </lineage>
</organism>
<gene>
    <name evidence="7" type="ORF">WR25_01714</name>
</gene>
<comment type="subcellular location">
    <subcellularLocation>
        <location evidence="1">Membrane</location>
        <topology evidence="1">Multi-pass membrane protein</topology>
    </subcellularLocation>
</comment>
<proteinExistence type="predicted"/>
<dbReference type="GO" id="GO:0016020">
    <property type="term" value="C:membrane"/>
    <property type="evidence" value="ECO:0007669"/>
    <property type="project" value="UniProtKB-SubCell"/>
</dbReference>
<evidence type="ECO:0000259" key="6">
    <source>
        <dbReference type="Pfam" id="PF00916"/>
    </source>
</evidence>
<evidence type="ECO:0000256" key="1">
    <source>
        <dbReference type="ARBA" id="ARBA00004141"/>
    </source>
</evidence>
<accession>A0A2A2JSJ5</accession>
<feature type="transmembrane region" description="Helical" evidence="5">
    <location>
        <begin position="84"/>
        <end position="109"/>
    </location>
</feature>
<dbReference type="AlphaFoldDB" id="A0A2A2JSJ5"/>
<dbReference type="InterPro" id="IPR018045">
    <property type="entry name" value="S04_transporter_CS"/>
</dbReference>
<protein>
    <recommendedName>
        <fullName evidence="6">SLC26A/SulP transporter domain-containing protein</fullName>
    </recommendedName>
</protein>
<dbReference type="STRING" id="2018661.A0A2A2JSJ5"/>
<feature type="transmembrane region" description="Helical" evidence="5">
    <location>
        <begin position="238"/>
        <end position="256"/>
    </location>
</feature>
<evidence type="ECO:0000256" key="5">
    <source>
        <dbReference type="SAM" id="Phobius"/>
    </source>
</evidence>
<name>A0A2A2JSJ5_9BILA</name>
<feature type="transmembrane region" description="Helical" evidence="5">
    <location>
        <begin position="324"/>
        <end position="343"/>
    </location>
</feature>
<comment type="caution">
    <text evidence="7">The sequence shown here is derived from an EMBL/GenBank/DDBJ whole genome shotgun (WGS) entry which is preliminary data.</text>
</comment>
<feature type="domain" description="SLC26A/SulP transporter" evidence="6">
    <location>
        <begin position="65"/>
        <end position="354"/>
    </location>
</feature>
<dbReference type="InterPro" id="IPR036513">
    <property type="entry name" value="STAS_dom_sf"/>
</dbReference>
<feature type="transmembrane region" description="Helical" evidence="5">
    <location>
        <begin position="268"/>
        <end position="287"/>
    </location>
</feature>
<evidence type="ECO:0000256" key="2">
    <source>
        <dbReference type="ARBA" id="ARBA00022692"/>
    </source>
</evidence>
<feature type="transmembrane region" description="Helical" evidence="5">
    <location>
        <begin position="182"/>
        <end position="203"/>
    </location>
</feature>
<feature type="transmembrane region" description="Helical" evidence="5">
    <location>
        <begin position="412"/>
        <end position="444"/>
    </location>
</feature>
<dbReference type="Gene3D" id="3.30.750.24">
    <property type="entry name" value="STAS domain"/>
    <property type="match status" value="1"/>
</dbReference>
<dbReference type="PANTHER" id="PTHR11814">
    <property type="entry name" value="SULFATE TRANSPORTER"/>
    <property type="match status" value="1"/>
</dbReference>
<dbReference type="InterPro" id="IPR001902">
    <property type="entry name" value="SLC26A/SulP_fam"/>
</dbReference>
<keyword evidence="2 5" id="KW-0812">Transmembrane</keyword>
<feature type="transmembrane region" description="Helical" evidence="5">
    <location>
        <begin position="154"/>
        <end position="175"/>
    </location>
</feature>
<dbReference type="InterPro" id="IPR011547">
    <property type="entry name" value="SLC26A/SulP_dom"/>
</dbReference>
<dbReference type="PROSITE" id="PS01130">
    <property type="entry name" value="SLC26A"/>
    <property type="match status" value="1"/>
</dbReference>
<dbReference type="Proteomes" id="UP000218231">
    <property type="component" value="Unassembled WGS sequence"/>
</dbReference>
<dbReference type="EMBL" id="LIAE01010252">
    <property type="protein sequence ID" value="PAV64641.1"/>
    <property type="molecule type" value="Genomic_DNA"/>
</dbReference>
<keyword evidence="3 5" id="KW-1133">Transmembrane helix</keyword>
<dbReference type="Pfam" id="PF00916">
    <property type="entry name" value="Sulfate_transp"/>
    <property type="match status" value="1"/>
</dbReference>
<evidence type="ECO:0000313" key="8">
    <source>
        <dbReference type="Proteomes" id="UP000218231"/>
    </source>
</evidence>
<evidence type="ECO:0000256" key="4">
    <source>
        <dbReference type="ARBA" id="ARBA00023136"/>
    </source>
</evidence>
<evidence type="ECO:0000256" key="3">
    <source>
        <dbReference type="ARBA" id="ARBA00022989"/>
    </source>
</evidence>
<reference evidence="7 8" key="1">
    <citation type="journal article" date="2017" name="Curr. Biol.">
        <title>Genome architecture and evolution of a unichromosomal asexual nematode.</title>
        <authorList>
            <person name="Fradin H."/>
            <person name="Zegar C."/>
            <person name="Gutwein M."/>
            <person name="Lucas J."/>
            <person name="Kovtun M."/>
            <person name="Corcoran D."/>
            <person name="Baugh L.R."/>
            <person name="Kiontke K."/>
            <person name="Gunsalus K."/>
            <person name="Fitch D.H."/>
            <person name="Piano F."/>
        </authorList>
    </citation>
    <scope>NUCLEOTIDE SEQUENCE [LARGE SCALE GENOMIC DNA]</scope>
    <source>
        <strain evidence="7">PF1309</strain>
    </source>
</reference>
<dbReference type="GO" id="GO:0008271">
    <property type="term" value="F:secondary active sulfate transmembrane transporter activity"/>
    <property type="evidence" value="ECO:0007669"/>
    <property type="project" value="InterPro"/>
</dbReference>
<keyword evidence="4 5" id="KW-0472">Membrane</keyword>
<feature type="transmembrane region" description="Helical" evidence="5">
    <location>
        <begin position="355"/>
        <end position="372"/>
    </location>
</feature>
<feature type="transmembrane region" description="Helical" evidence="5">
    <location>
        <begin position="116"/>
        <end position="134"/>
    </location>
</feature>